<comment type="subcellular location">
    <subcellularLocation>
        <location evidence="1">Cell membrane</location>
        <topology evidence="1">Multi-pass membrane protein</topology>
    </subcellularLocation>
</comment>
<keyword evidence="3 6" id="KW-0812">Transmembrane</keyword>
<dbReference type="RefSeq" id="WP_302709343.1">
    <property type="nucleotide sequence ID" value="NZ_JAULSC010000017.1"/>
</dbReference>
<protein>
    <submittedName>
        <fullName evidence="8">Type II secretion system F family protein</fullName>
    </submittedName>
</protein>
<evidence type="ECO:0000256" key="2">
    <source>
        <dbReference type="ARBA" id="ARBA00022475"/>
    </source>
</evidence>
<feature type="transmembrane region" description="Helical" evidence="6">
    <location>
        <begin position="274"/>
        <end position="296"/>
    </location>
</feature>
<evidence type="ECO:0000313" key="8">
    <source>
        <dbReference type="EMBL" id="MDO3397174.1"/>
    </source>
</evidence>
<dbReference type="EMBL" id="JAULSC010000017">
    <property type="protein sequence ID" value="MDO3397174.1"/>
    <property type="molecule type" value="Genomic_DNA"/>
</dbReference>
<feature type="transmembrane region" description="Helical" evidence="6">
    <location>
        <begin position="104"/>
        <end position="123"/>
    </location>
</feature>
<keyword evidence="9" id="KW-1185">Reference proteome</keyword>
<dbReference type="Proteomes" id="UP001168363">
    <property type="component" value="Unassembled WGS sequence"/>
</dbReference>
<organism evidence="8 9">
    <name type="scientific">Nocardioides cremeus</name>
    <dbReference type="NCBI Taxonomy" id="3058044"/>
    <lineage>
        <taxon>Bacteria</taxon>
        <taxon>Bacillati</taxon>
        <taxon>Actinomycetota</taxon>
        <taxon>Actinomycetes</taxon>
        <taxon>Propionibacteriales</taxon>
        <taxon>Nocardioidaceae</taxon>
        <taxon>Nocardioides</taxon>
    </lineage>
</organism>
<evidence type="ECO:0000256" key="6">
    <source>
        <dbReference type="SAM" id="Phobius"/>
    </source>
</evidence>
<sequence length="307" mass="32655">MLLLLGGALMLVVAGTLALSVVGALSVERAAVGRSVALVHALDAAPDALRSEVQRPFNERVLAPLGDRLVGLGRKVVRAGTAERLQRRLDVAGNPTGWDVSRVIGTKVLGAGLLGVLALAWGLSSGRSPLSVLAIVAAGGACGYVLPNILLYNAGQKRESLMQRELPDSMDLLTISVEAGLGFDAAVHRVAQQTTGPLSQELHRLIQEMQLGVGRTEAMRAMAERTTLADLRSFCLAMVQADQLGVPVGKVLRIQSREMRVKRRQRAEEKAMKVPVRITVPLVLFILPCLFIVVLGPAGMSIAKVFA</sequence>
<dbReference type="PANTHER" id="PTHR35007">
    <property type="entry name" value="INTEGRAL MEMBRANE PROTEIN-RELATED"/>
    <property type="match status" value="1"/>
</dbReference>
<dbReference type="PANTHER" id="PTHR35007:SF2">
    <property type="entry name" value="PILUS ASSEMBLE PROTEIN"/>
    <property type="match status" value="1"/>
</dbReference>
<dbReference type="Pfam" id="PF00482">
    <property type="entry name" value="T2SSF"/>
    <property type="match status" value="1"/>
</dbReference>
<comment type="caution">
    <text evidence="8">The sequence shown here is derived from an EMBL/GenBank/DDBJ whole genome shotgun (WGS) entry which is preliminary data.</text>
</comment>
<keyword evidence="4 6" id="KW-1133">Transmembrane helix</keyword>
<evidence type="ECO:0000259" key="7">
    <source>
        <dbReference type="Pfam" id="PF00482"/>
    </source>
</evidence>
<evidence type="ECO:0000256" key="3">
    <source>
        <dbReference type="ARBA" id="ARBA00022692"/>
    </source>
</evidence>
<evidence type="ECO:0000256" key="1">
    <source>
        <dbReference type="ARBA" id="ARBA00004651"/>
    </source>
</evidence>
<keyword evidence="5 6" id="KW-0472">Membrane</keyword>
<name>A0ABT8TT92_9ACTN</name>
<evidence type="ECO:0000256" key="5">
    <source>
        <dbReference type="ARBA" id="ARBA00023136"/>
    </source>
</evidence>
<feature type="domain" description="Type II secretion system protein GspF" evidence="7">
    <location>
        <begin position="171"/>
        <end position="295"/>
    </location>
</feature>
<evidence type="ECO:0000313" key="9">
    <source>
        <dbReference type="Proteomes" id="UP001168363"/>
    </source>
</evidence>
<evidence type="ECO:0000256" key="4">
    <source>
        <dbReference type="ARBA" id="ARBA00022989"/>
    </source>
</evidence>
<accession>A0ABT8TT92</accession>
<proteinExistence type="predicted"/>
<feature type="transmembrane region" description="Helical" evidence="6">
    <location>
        <begin position="130"/>
        <end position="152"/>
    </location>
</feature>
<dbReference type="InterPro" id="IPR018076">
    <property type="entry name" value="T2SS_GspF_dom"/>
</dbReference>
<gene>
    <name evidence="8" type="ORF">QWJ41_15715</name>
</gene>
<keyword evidence="2" id="KW-1003">Cell membrane</keyword>
<reference evidence="8" key="1">
    <citation type="submission" date="2023-06" db="EMBL/GenBank/DDBJ databases">
        <title>Genome sequence of Nocardioides sp. SOB44.</title>
        <authorList>
            <person name="Zhang G."/>
        </authorList>
    </citation>
    <scope>NUCLEOTIDE SEQUENCE</scope>
    <source>
        <strain evidence="8">SOB44</strain>
    </source>
</reference>